<proteinExistence type="predicted"/>
<dbReference type="Proteomes" id="UP000292452">
    <property type="component" value="Unassembled WGS sequence"/>
</dbReference>
<comment type="caution">
    <text evidence="2">The sequence shown here is derived from an EMBL/GenBank/DDBJ whole genome shotgun (WGS) entry which is preliminary data.</text>
</comment>
<evidence type="ECO:0000313" key="3">
    <source>
        <dbReference type="Proteomes" id="UP000292452"/>
    </source>
</evidence>
<keyword evidence="1" id="KW-0812">Transmembrane</keyword>
<keyword evidence="1" id="KW-1133">Transmembrane helix</keyword>
<evidence type="ECO:0000313" key="2">
    <source>
        <dbReference type="EMBL" id="TBO55076.1"/>
    </source>
</evidence>
<dbReference type="AlphaFoldDB" id="A0A4Q9HK47"/>
<gene>
    <name evidence="2" type="ORF">EYS09_35145</name>
</gene>
<keyword evidence="3" id="KW-1185">Reference proteome</keyword>
<feature type="transmembrane region" description="Helical" evidence="1">
    <location>
        <begin position="45"/>
        <end position="63"/>
    </location>
</feature>
<reference evidence="2 3" key="1">
    <citation type="submission" date="2019-02" db="EMBL/GenBank/DDBJ databases">
        <title>Draft Genome Sequence of Streptomyces sp. AM-2504, identified by 16S rRNA comparative analysis as a Streptomyces Kasugaensis strain.</title>
        <authorList>
            <person name="Napolioni V."/>
            <person name="Giuliodori A.M."/>
            <person name="Spurio R."/>
            <person name="Fabbretti A."/>
        </authorList>
    </citation>
    <scope>NUCLEOTIDE SEQUENCE [LARGE SCALE GENOMIC DNA]</scope>
    <source>
        <strain evidence="2 3">AM-2504</strain>
    </source>
</reference>
<dbReference type="RefSeq" id="WP_131126254.1">
    <property type="nucleotide sequence ID" value="NZ_SIXH01000598.1"/>
</dbReference>
<protein>
    <submittedName>
        <fullName evidence="2">Uncharacterized protein</fullName>
    </submittedName>
</protein>
<organism evidence="2 3">
    <name type="scientific">Streptomyces kasugaensis</name>
    <dbReference type="NCBI Taxonomy" id="1946"/>
    <lineage>
        <taxon>Bacteria</taxon>
        <taxon>Bacillati</taxon>
        <taxon>Actinomycetota</taxon>
        <taxon>Actinomycetes</taxon>
        <taxon>Kitasatosporales</taxon>
        <taxon>Streptomycetaceae</taxon>
        <taxon>Streptomyces</taxon>
    </lineage>
</organism>
<dbReference type="EMBL" id="SIXH01000598">
    <property type="protein sequence ID" value="TBO55076.1"/>
    <property type="molecule type" value="Genomic_DNA"/>
</dbReference>
<keyword evidence="1" id="KW-0472">Membrane</keyword>
<evidence type="ECO:0000256" key="1">
    <source>
        <dbReference type="SAM" id="Phobius"/>
    </source>
</evidence>
<name>A0A4Q9HK47_STRKA</name>
<sequence length="73" mass="7556">MKFDVFQIIGAVLTVLGGQGAIRLLIDHDNTGLLGALPGGFAGRLTVYLAATAAGVLLAGWAHDRAKALGRRK</sequence>
<accession>A0A4Q9HK47</accession>